<evidence type="ECO:0000256" key="1">
    <source>
        <dbReference type="ARBA" id="ARBA00004442"/>
    </source>
</evidence>
<keyword evidence="7" id="KW-0998">Cell outer membrane</keyword>
<dbReference type="PATRIC" id="fig|1603606.3.peg.385"/>
<evidence type="ECO:0000256" key="4">
    <source>
        <dbReference type="ARBA" id="ARBA00022452"/>
    </source>
</evidence>
<dbReference type="RefSeq" id="WP_053549380.1">
    <property type="nucleotide sequence ID" value="NZ_CP010802.1"/>
</dbReference>
<evidence type="ECO:0000256" key="2">
    <source>
        <dbReference type="ARBA" id="ARBA00007613"/>
    </source>
</evidence>
<dbReference type="Proteomes" id="UP000057158">
    <property type="component" value="Chromosome"/>
</dbReference>
<comment type="subcellular location">
    <subcellularLocation>
        <location evidence="1">Cell outer membrane</location>
    </subcellularLocation>
</comment>
<proteinExistence type="inferred from homology"/>
<dbReference type="AlphaFoldDB" id="A0A0M3QEV6"/>
<evidence type="ECO:0000256" key="8">
    <source>
        <dbReference type="SAM" id="Coils"/>
    </source>
</evidence>
<keyword evidence="10" id="KW-1185">Reference proteome</keyword>
<keyword evidence="3" id="KW-0813">Transport</keyword>
<keyword evidence="5" id="KW-0812">Transmembrane</keyword>
<dbReference type="EMBL" id="CP010802">
    <property type="protein sequence ID" value="ALC15149.1"/>
    <property type="molecule type" value="Genomic_DNA"/>
</dbReference>
<evidence type="ECO:0000313" key="10">
    <source>
        <dbReference type="Proteomes" id="UP000057158"/>
    </source>
</evidence>
<dbReference type="KEGG" id="des:DSOUD_0354"/>
<dbReference type="STRING" id="1603606.DSOUD_0354"/>
<dbReference type="InterPro" id="IPR051906">
    <property type="entry name" value="TolC-like"/>
</dbReference>
<comment type="similarity">
    <text evidence="2">Belongs to the outer membrane factor (OMF) (TC 1.B.17) family.</text>
</comment>
<dbReference type="GO" id="GO:0015562">
    <property type="term" value="F:efflux transmembrane transporter activity"/>
    <property type="evidence" value="ECO:0007669"/>
    <property type="project" value="InterPro"/>
</dbReference>
<evidence type="ECO:0000256" key="7">
    <source>
        <dbReference type="ARBA" id="ARBA00023237"/>
    </source>
</evidence>
<evidence type="ECO:0000313" key="9">
    <source>
        <dbReference type="EMBL" id="ALC15149.1"/>
    </source>
</evidence>
<protein>
    <submittedName>
        <fullName evidence="9">Outer membrane protein TolC</fullName>
    </submittedName>
</protein>
<dbReference type="InterPro" id="IPR003423">
    <property type="entry name" value="OMP_efflux"/>
</dbReference>
<dbReference type="GO" id="GO:1990281">
    <property type="term" value="C:efflux pump complex"/>
    <property type="evidence" value="ECO:0007669"/>
    <property type="project" value="TreeGrafter"/>
</dbReference>
<name>A0A0M3QEV6_9BACT</name>
<accession>A0A0M3QEV6</accession>
<dbReference type="PANTHER" id="PTHR30026:SF21">
    <property type="entry name" value="SLR1270 PROTEIN"/>
    <property type="match status" value="1"/>
</dbReference>
<evidence type="ECO:0000256" key="3">
    <source>
        <dbReference type="ARBA" id="ARBA00022448"/>
    </source>
</evidence>
<evidence type="ECO:0000256" key="6">
    <source>
        <dbReference type="ARBA" id="ARBA00023136"/>
    </source>
</evidence>
<reference evidence="9 10" key="1">
    <citation type="submission" date="2015-07" db="EMBL/GenBank/DDBJ databases">
        <title>Isolation and Genomic Characterization of a Novel Halophilic Metal-Reducing Deltaproteobacterium from the Deep Subsurface.</title>
        <authorList>
            <person name="Badalamenti J.P."/>
            <person name="Summers Z.M."/>
            <person name="Gralnick J.A."/>
            <person name="Bond D.R."/>
        </authorList>
    </citation>
    <scope>NUCLEOTIDE SEQUENCE [LARGE SCALE GENOMIC DNA]</scope>
    <source>
        <strain evidence="9 10">WTL</strain>
    </source>
</reference>
<dbReference type="GO" id="GO:0009279">
    <property type="term" value="C:cell outer membrane"/>
    <property type="evidence" value="ECO:0007669"/>
    <property type="project" value="UniProtKB-SubCell"/>
</dbReference>
<feature type="coiled-coil region" evidence="8">
    <location>
        <begin position="352"/>
        <end position="386"/>
    </location>
</feature>
<dbReference type="PANTHER" id="PTHR30026">
    <property type="entry name" value="OUTER MEMBRANE PROTEIN TOLC"/>
    <property type="match status" value="1"/>
</dbReference>
<keyword evidence="8" id="KW-0175">Coiled coil</keyword>
<dbReference type="Pfam" id="PF02321">
    <property type="entry name" value="OEP"/>
    <property type="match status" value="2"/>
</dbReference>
<dbReference type="Gene3D" id="1.20.1600.10">
    <property type="entry name" value="Outer membrane efflux proteins (OEP)"/>
    <property type="match status" value="1"/>
</dbReference>
<organism evidence="9 10">
    <name type="scientific">Desulfuromonas soudanensis</name>
    <dbReference type="NCBI Taxonomy" id="1603606"/>
    <lineage>
        <taxon>Bacteria</taxon>
        <taxon>Pseudomonadati</taxon>
        <taxon>Thermodesulfobacteriota</taxon>
        <taxon>Desulfuromonadia</taxon>
        <taxon>Desulfuromonadales</taxon>
        <taxon>Desulfuromonadaceae</taxon>
        <taxon>Desulfuromonas</taxon>
    </lineage>
</organism>
<dbReference type="SUPFAM" id="SSF56954">
    <property type="entry name" value="Outer membrane efflux proteins (OEP)"/>
    <property type="match status" value="1"/>
</dbReference>
<keyword evidence="6" id="KW-0472">Membrane</keyword>
<evidence type="ECO:0000256" key="5">
    <source>
        <dbReference type="ARBA" id="ARBA00022692"/>
    </source>
</evidence>
<keyword evidence="4" id="KW-1134">Transmembrane beta strand</keyword>
<gene>
    <name evidence="9" type="ORF">DSOUD_0354</name>
</gene>
<sequence>MRITLFISLLFLGIPILGEAADVDLRQALREAVAARPFVEASRQEAQSARSAADAARSRYFPRVVLSETFSATDEPAGSLFATLNQERLILYPSAAPYNDPPTTRDFETRLTLEQPLFDPDISYGARRAARGAEAAEAGARWSAEEAAFSAFQAYLAVQSAGSARQWVESSLKEARETERLARLRQESGLGLLADTLRARVALAEAERRALSSGNDLTLARKRLALALGRSGGEADIAAPLSAEEFAAVPAVAGGERADLSALTHQAEAADLAYRQSRAAFLPRAGLSAAYALHDEETPFGAEGRAWSVRAGLTWEIFDGLGKSHLKQSAAAARNAALARRMEISRQAEFHREEARLRAEEARLQLASARQALEAAEESRRLLLDRYDAGLSNLSDLLALQTALDGARFEAVNAESRLILALGNIRFQSGTFIESLLPAEENSP</sequence>
<dbReference type="OrthoDB" id="13803at2"/>
<dbReference type="GO" id="GO:0015288">
    <property type="term" value="F:porin activity"/>
    <property type="evidence" value="ECO:0007669"/>
    <property type="project" value="TreeGrafter"/>
</dbReference>